<sequence>MIEETLRKIGSDFSNFCKSIGGSSLSFPEEKTFHGMCKLPEISDAKLQEIVDFISKEDEFLVKSLSEEERGTVRLEFFSSHTLHEPYTGIAYEIRKWGNLRGKTLEFTKEVTSEHIPEAISFGDILPPKCNYFDRVCSCTENIDFLEPIKPTYARLMRRTEEAVAIVRRRISELKKYGERIYVEI</sequence>
<evidence type="ECO:0000313" key="1">
    <source>
        <dbReference type="EMBL" id="RSN72456.1"/>
    </source>
</evidence>
<organism evidence="1 2">
    <name type="scientific">Candidatus Methanodesulfokora washburnensis</name>
    <dbReference type="NCBI Taxonomy" id="2478471"/>
    <lineage>
        <taxon>Archaea</taxon>
        <taxon>Thermoproteota</taxon>
        <taxon>Candidatus Korarchaeia</taxon>
        <taxon>Candidatus Korarchaeia incertae sedis</taxon>
        <taxon>Candidatus Methanodesulfokora</taxon>
    </lineage>
</organism>
<name>A0A429GF45_9CREN</name>
<gene>
    <name evidence="1" type="ORF">D6D85_13680</name>
</gene>
<accession>A0A429GF45</accession>
<comment type="caution">
    <text evidence="1">The sequence shown here is derived from an EMBL/GenBank/DDBJ whole genome shotgun (WGS) entry which is preliminary data.</text>
</comment>
<proteinExistence type="predicted"/>
<dbReference type="Proteomes" id="UP000277582">
    <property type="component" value="Unassembled WGS sequence"/>
</dbReference>
<dbReference type="RefSeq" id="WP_125672507.1">
    <property type="nucleotide sequence ID" value="NZ_RCOS01000152.1"/>
</dbReference>
<keyword evidence="2" id="KW-1185">Reference proteome</keyword>
<protein>
    <submittedName>
        <fullName evidence="1">Uncharacterized protein</fullName>
    </submittedName>
</protein>
<dbReference type="AlphaFoldDB" id="A0A429GF45"/>
<evidence type="ECO:0000313" key="2">
    <source>
        <dbReference type="Proteomes" id="UP000277582"/>
    </source>
</evidence>
<reference evidence="1 2" key="1">
    <citation type="submission" date="2018-10" db="EMBL/GenBank/DDBJ databases">
        <title>Co-occurring genomic capacity for anaerobic methane metabolism and dissimilatory sulfite reduction discovered in the Korarchaeota.</title>
        <authorList>
            <person name="Mckay L.J."/>
            <person name="Dlakic M."/>
            <person name="Fields M.W."/>
            <person name="Delmont T.O."/>
            <person name="Eren A.M."/>
            <person name="Jay Z.J."/>
            <person name="Klingelsmith K.B."/>
            <person name="Rusch D.B."/>
            <person name="Inskeep W.P."/>
        </authorList>
    </citation>
    <scope>NUCLEOTIDE SEQUENCE [LARGE SCALE GENOMIC DNA]</scope>
    <source>
        <strain evidence="1 2">MDKW</strain>
    </source>
</reference>
<dbReference type="EMBL" id="RCOS01000152">
    <property type="protein sequence ID" value="RSN72456.1"/>
    <property type="molecule type" value="Genomic_DNA"/>
</dbReference>